<evidence type="ECO:0000256" key="1">
    <source>
        <dbReference type="SAM" id="Phobius"/>
    </source>
</evidence>
<dbReference type="AlphaFoldDB" id="A0A1L9TYV7"/>
<dbReference type="GeneID" id="63761946"/>
<keyword evidence="3" id="KW-1185">Reference proteome</keyword>
<protein>
    <submittedName>
        <fullName evidence="2">Uncharacterized protein</fullName>
    </submittedName>
</protein>
<evidence type="ECO:0000313" key="3">
    <source>
        <dbReference type="Proteomes" id="UP000184356"/>
    </source>
</evidence>
<dbReference type="VEuPathDB" id="FungiDB:ASPSYDRAFT_39305"/>
<dbReference type="Proteomes" id="UP000184356">
    <property type="component" value="Unassembled WGS sequence"/>
</dbReference>
<organism evidence="2 3">
    <name type="scientific">Aspergillus sydowii CBS 593.65</name>
    <dbReference type="NCBI Taxonomy" id="1036612"/>
    <lineage>
        <taxon>Eukaryota</taxon>
        <taxon>Fungi</taxon>
        <taxon>Dikarya</taxon>
        <taxon>Ascomycota</taxon>
        <taxon>Pezizomycotina</taxon>
        <taxon>Eurotiomycetes</taxon>
        <taxon>Eurotiomycetidae</taxon>
        <taxon>Eurotiales</taxon>
        <taxon>Aspergillaceae</taxon>
        <taxon>Aspergillus</taxon>
        <taxon>Aspergillus subgen. Nidulantes</taxon>
    </lineage>
</organism>
<gene>
    <name evidence="2" type="ORF">ASPSYDRAFT_39305</name>
</gene>
<accession>A0A1L9TYV7</accession>
<keyword evidence="1" id="KW-0472">Membrane</keyword>
<sequence length="83" mass="9505">MSEDIKLQQPAQVHATSPLPYDYEAQQTYPVQKNKIRTWDDTVREWKHGSKSRVVTYYLKCVLIGFISGGIVGMIIGLSLRYS</sequence>
<dbReference type="EMBL" id="KV878582">
    <property type="protein sequence ID" value="OJJ64568.1"/>
    <property type="molecule type" value="Genomic_DNA"/>
</dbReference>
<feature type="transmembrane region" description="Helical" evidence="1">
    <location>
        <begin position="57"/>
        <end position="80"/>
    </location>
</feature>
<keyword evidence="1" id="KW-0812">Transmembrane</keyword>
<keyword evidence="1" id="KW-1133">Transmembrane helix</keyword>
<dbReference type="OrthoDB" id="4502749at2759"/>
<evidence type="ECO:0000313" key="2">
    <source>
        <dbReference type="EMBL" id="OJJ64568.1"/>
    </source>
</evidence>
<dbReference type="RefSeq" id="XP_040708374.1">
    <property type="nucleotide sequence ID" value="XM_040845873.1"/>
</dbReference>
<reference evidence="3" key="1">
    <citation type="journal article" date="2017" name="Genome Biol.">
        <title>Comparative genomics reveals high biological diversity and specific adaptations in the industrially and medically important fungal genus Aspergillus.</title>
        <authorList>
            <person name="de Vries R.P."/>
            <person name="Riley R."/>
            <person name="Wiebenga A."/>
            <person name="Aguilar-Osorio G."/>
            <person name="Amillis S."/>
            <person name="Uchima C.A."/>
            <person name="Anderluh G."/>
            <person name="Asadollahi M."/>
            <person name="Askin M."/>
            <person name="Barry K."/>
            <person name="Battaglia E."/>
            <person name="Bayram O."/>
            <person name="Benocci T."/>
            <person name="Braus-Stromeyer S.A."/>
            <person name="Caldana C."/>
            <person name="Canovas D."/>
            <person name="Cerqueira G.C."/>
            <person name="Chen F."/>
            <person name="Chen W."/>
            <person name="Choi C."/>
            <person name="Clum A."/>
            <person name="Dos Santos R.A."/>
            <person name="Damasio A.R."/>
            <person name="Diallinas G."/>
            <person name="Emri T."/>
            <person name="Fekete E."/>
            <person name="Flipphi M."/>
            <person name="Freyberg S."/>
            <person name="Gallo A."/>
            <person name="Gournas C."/>
            <person name="Habgood R."/>
            <person name="Hainaut M."/>
            <person name="Harispe M.L."/>
            <person name="Henrissat B."/>
            <person name="Hilden K.S."/>
            <person name="Hope R."/>
            <person name="Hossain A."/>
            <person name="Karabika E."/>
            <person name="Karaffa L."/>
            <person name="Karanyi Z."/>
            <person name="Krasevec N."/>
            <person name="Kuo A."/>
            <person name="Kusch H."/>
            <person name="LaButti K."/>
            <person name="Lagendijk E.L."/>
            <person name="Lapidus A."/>
            <person name="Levasseur A."/>
            <person name="Lindquist E."/>
            <person name="Lipzen A."/>
            <person name="Logrieco A.F."/>
            <person name="MacCabe A."/>
            <person name="Maekelae M.R."/>
            <person name="Malavazi I."/>
            <person name="Melin P."/>
            <person name="Meyer V."/>
            <person name="Mielnichuk N."/>
            <person name="Miskei M."/>
            <person name="Molnar A.P."/>
            <person name="Mule G."/>
            <person name="Ngan C.Y."/>
            <person name="Orejas M."/>
            <person name="Orosz E."/>
            <person name="Ouedraogo J.P."/>
            <person name="Overkamp K.M."/>
            <person name="Park H.-S."/>
            <person name="Perrone G."/>
            <person name="Piumi F."/>
            <person name="Punt P.J."/>
            <person name="Ram A.F."/>
            <person name="Ramon A."/>
            <person name="Rauscher S."/>
            <person name="Record E."/>
            <person name="Riano-Pachon D.M."/>
            <person name="Robert V."/>
            <person name="Roehrig J."/>
            <person name="Ruller R."/>
            <person name="Salamov A."/>
            <person name="Salih N.S."/>
            <person name="Samson R.A."/>
            <person name="Sandor E."/>
            <person name="Sanguinetti M."/>
            <person name="Schuetze T."/>
            <person name="Sepcic K."/>
            <person name="Shelest E."/>
            <person name="Sherlock G."/>
            <person name="Sophianopoulou V."/>
            <person name="Squina F.M."/>
            <person name="Sun H."/>
            <person name="Susca A."/>
            <person name="Todd R.B."/>
            <person name="Tsang A."/>
            <person name="Unkles S.E."/>
            <person name="van de Wiele N."/>
            <person name="van Rossen-Uffink D."/>
            <person name="Oliveira J.V."/>
            <person name="Vesth T.C."/>
            <person name="Visser J."/>
            <person name="Yu J.-H."/>
            <person name="Zhou M."/>
            <person name="Andersen M.R."/>
            <person name="Archer D.B."/>
            <person name="Baker S.E."/>
            <person name="Benoit I."/>
            <person name="Brakhage A.A."/>
            <person name="Braus G.H."/>
            <person name="Fischer R."/>
            <person name="Frisvad J.C."/>
            <person name="Goldman G.H."/>
            <person name="Houbraken J."/>
            <person name="Oakley B."/>
            <person name="Pocsi I."/>
            <person name="Scazzocchio C."/>
            <person name="Seiboth B."/>
            <person name="vanKuyk P.A."/>
            <person name="Wortman J."/>
            <person name="Dyer P.S."/>
            <person name="Grigoriev I.V."/>
        </authorList>
    </citation>
    <scope>NUCLEOTIDE SEQUENCE [LARGE SCALE GENOMIC DNA]</scope>
    <source>
        <strain evidence="3">CBS 593.65</strain>
    </source>
</reference>
<name>A0A1L9TYV7_9EURO</name>
<proteinExistence type="predicted"/>